<comment type="caution">
    <text evidence="2">The sequence shown here is derived from an EMBL/GenBank/DDBJ whole genome shotgun (WGS) entry which is preliminary data.</text>
</comment>
<dbReference type="AlphaFoldDB" id="A0A495QY02"/>
<feature type="compositionally biased region" description="Basic and acidic residues" evidence="1">
    <location>
        <begin position="22"/>
        <end position="33"/>
    </location>
</feature>
<gene>
    <name evidence="2" type="ORF">BZB76_0516</name>
</gene>
<dbReference type="EMBL" id="RBWU01000001">
    <property type="protein sequence ID" value="RKS79075.1"/>
    <property type="molecule type" value="Genomic_DNA"/>
</dbReference>
<evidence type="ECO:0000313" key="3">
    <source>
        <dbReference type="Proteomes" id="UP000274601"/>
    </source>
</evidence>
<sequence length="51" mass="5873">MASIITRIKMFLRSPQGQKARARAERLARDPRTQAKVRRLMSKRRGGGARH</sequence>
<accession>A0A495QY02</accession>
<dbReference type="Proteomes" id="UP000274601">
    <property type="component" value="Unassembled WGS sequence"/>
</dbReference>
<proteinExistence type="predicted"/>
<evidence type="ECO:0000256" key="1">
    <source>
        <dbReference type="SAM" id="MobiDB-lite"/>
    </source>
</evidence>
<organism evidence="2 3">
    <name type="scientific">Actinomadura pelletieri DSM 43383</name>
    <dbReference type="NCBI Taxonomy" id="1120940"/>
    <lineage>
        <taxon>Bacteria</taxon>
        <taxon>Bacillati</taxon>
        <taxon>Actinomycetota</taxon>
        <taxon>Actinomycetes</taxon>
        <taxon>Streptosporangiales</taxon>
        <taxon>Thermomonosporaceae</taxon>
        <taxon>Actinomadura</taxon>
    </lineage>
</organism>
<dbReference type="RefSeq" id="WP_170180484.1">
    <property type="nucleotide sequence ID" value="NZ_RBWU01000001.1"/>
</dbReference>
<evidence type="ECO:0000313" key="2">
    <source>
        <dbReference type="EMBL" id="RKS79075.1"/>
    </source>
</evidence>
<protein>
    <submittedName>
        <fullName evidence="2">Uncharacterized protein</fullName>
    </submittedName>
</protein>
<feature type="region of interest" description="Disordered" evidence="1">
    <location>
        <begin position="14"/>
        <end position="51"/>
    </location>
</feature>
<keyword evidence="3" id="KW-1185">Reference proteome</keyword>
<name>A0A495QY02_9ACTN</name>
<reference evidence="2 3" key="1">
    <citation type="submission" date="2018-10" db="EMBL/GenBank/DDBJ databases">
        <title>Genomic Encyclopedia of Archaeal and Bacterial Type Strains, Phase II (KMG-II): from individual species to whole genera.</title>
        <authorList>
            <person name="Goeker M."/>
        </authorList>
    </citation>
    <scope>NUCLEOTIDE SEQUENCE [LARGE SCALE GENOMIC DNA]</scope>
    <source>
        <strain evidence="2 3">DSM 43383</strain>
    </source>
</reference>
<feature type="compositionally biased region" description="Basic residues" evidence="1">
    <location>
        <begin position="35"/>
        <end position="51"/>
    </location>
</feature>